<dbReference type="SUPFAM" id="SSF53383">
    <property type="entry name" value="PLP-dependent transferases"/>
    <property type="match status" value="1"/>
</dbReference>
<organism evidence="4 5">
    <name type="scientific">Micromonospora echinofusca</name>
    <dbReference type="NCBI Taxonomy" id="47858"/>
    <lineage>
        <taxon>Bacteria</taxon>
        <taxon>Bacillati</taxon>
        <taxon>Actinomycetota</taxon>
        <taxon>Actinomycetes</taxon>
        <taxon>Micromonosporales</taxon>
        <taxon>Micromonosporaceae</taxon>
        <taxon>Micromonospora</taxon>
    </lineage>
</organism>
<dbReference type="GO" id="GO:0008483">
    <property type="term" value="F:transaminase activity"/>
    <property type="evidence" value="ECO:0007669"/>
    <property type="project" value="UniProtKB-KW"/>
</dbReference>
<dbReference type="PROSITE" id="PS00600">
    <property type="entry name" value="AA_TRANSFER_CLASS_3"/>
    <property type="match status" value="1"/>
</dbReference>
<dbReference type="Gene3D" id="3.40.640.10">
    <property type="entry name" value="Type I PLP-dependent aspartate aminotransferase-like (Major domain)"/>
    <property type="match status" value="1"/>
</dbReference>
<accession>A0ABS3VPZ6</accession>
<dbReference type="Gene3D" id="3.40.50.720">
    <property type="entry name" value="NAD(P)-binding Rossmann-like Domain"/>
    <property type="match status" value="1"/>
</dbReference>
<comment type="caution">
    <text evidence="4">The sequence shown here is derived from an EMBL/GenBank/DDBJ whole genome shotgun (WGS) entry which is preliminary data.</text>
</comment>
<protein>
    <submittedName>
        <fullName evidence="4">Aminotransferase class III-fold pyridoxal phosphate-dependent enzyme</fullName>
    </submittedName>
</protein>
<dbReference type="EMBL" id="WVUH01000076">
    <property type="protein sequence ID" value="MBO4206619.1"/>
    <property type="molecule type" value="Genomic_DNA"/>
</dbReference>
<sequence>MKFGFLAHPTTTGQRHLVHAAALVTDLVGRRPGWPEPERQRGSLPVPLLRSLTSPTGAHCTGDVRYLPYTADQMLRQHGAAADHVVEEIRKLAKDGAQIVGLGGASSIVGDRGLWTAEQVGNVFLTSGNSLTSHSAHELVRHVVGLLGRSPEQTRVTVIGYPGSIGLVVTKLLLDDGHLVDVVHRRSASNLDSLVRYLSEEQRERVRFLSDVSMSYPRSRIFVAASSSGGIIDTDRLLPGSVVIDVALPRDVAEPPRGRRDVLVLDGGMVSAPGGLFATEGPLPAPTRQLNGCLAETIVLALEERAEHWSLGRELDPDRVREIGVLARRQGFSALPAASFGRLVSDRQIEQLAGYHGDGSTGSGAAGHHTGRDVRQETTERFRRYVNPPMADFMRGHGIDHVFSSARGATLTTPEGVDYLDFVAGYGCLNLGHNPPAVVDRLRGFLDSGAPSFVQYVSMPVHTAELAERLCEIAPGQLGRVFFSNSGTEAVEAALKVARAATGRKRLVYVENSYHGKTLGALSVTGRATHRDPFGPLLPDCVAVRFGDEQALADALDGAAAFIVEPVLGEGGVVLPPTGYLRRAQELCRRAGAVFVLDEIQTGLGRTGKMFAAEHDGLEPDVICLAKSLSGGLVPIGATLMRAELWDAAYGSPDRCAQHSSTFGGGNFAAVAGLATLDSLAYFDIPARAERIGRLLRERLAEVCAPYSFVREVRGIGMMNAIAFDADMSGAGLALADDLLTRLPGELHEVAAWLPVDARRALAQTASALEGMLGDLLCLRVVRGLAEQHRILTYVTANRSRVLRIQPPLILTESEAERFVGAVGAVAADLSFFADLAAARA</sequence>
<dbReference type="PANTHER" id="PTHR11986:SF121">
    <property type="entry name" value="BLR3010 PROTEIN"/>
    <property type="match status" value="1"/>
</dbReference>
<keyword evidence="5" id="KW-1185">Reference proteome</keyword>
<evidence type="ECO:0000256" key="1">
    <source>
        <dbReference type="ARBA" id="ARBA00001933"/>
    </source>
</evidence>
<evidence type="ECO:0000313" key="4">
    <source>
        <dbReference type="EMBL" id="MBO4206619.1"/>
    </source>
</evidence>
<comment type="cofactor">
    <cofactor evidence="1">
        <name>pyridoxal 5'-phosphate</name>
        <dbReference type="ChEBI" id="CHEBI:597326"/>
    </cofactor>
</comment>
<dbReference type="RefSeq" id="WP_208813524.1">
    <property type="nucleotide sequence ID" value="NZ_WVUH01000076.1"/>
</dbReference>
<dbReference type="PANTHER" id="PTHR11986">
    <property type="entry name" value="AMINOTRANSFERASE CLASS III"/>
    <property type="match status" value="1"/>
</dbReference>
<reference evidence="4 5" key="1">
    <citation type="submission" date="2019-12" db="EMBL/GenBank/DDBJ databases">
        <title>Whole genome sequencing of endophytic Actinobacterium Micromonospora sp. MPMI6T.</title>
        <authorList>
            <person name="Evv R."/>
            <person name="Podile A.R."/>
        </authorList>
    </citation>
    <scope>NUCLEOTIDE SEQUENCE [LARGE SCALE GENOMIC DNA]</scope>
    <source>
        <strain evidence="4 5">MPMI6</strain>
    </source>
</reference>
<dbReference type="Gene3D" id="3.90.1150.10">
    <property type="entry name" value="Aspartate Aminotransferase, domain 1"/>
    <property type="match status" value="1"/>
</dbReference>
<dbReference type="InterPro" id="IPR005814">
    <property type="entry name" value="Aminotrans_3"/>
</dbReference>
<dbReference type="Pfam" id="PF00202">
    <property type="entry name" value="Aminotran_3"/>
    <property type="match status" value="1"/>
</dbReference>
<dbReference type="InterPro" id="IPR050103">
    <property type="entry name" value="Class-III_PLP-dep_AT"/>
</dbReference>
<dbReference type="SUPFAM" id="SSF51735">
    <property type="entry name" value="NAD(P)-binding Rossmann-fold domains"/>
    <property type="match status" value="1"/>
</dbReference>
<feature type="region of interest" description="Disordered" evidence="3">
    <location>
        <begin position="358"/>
        <end position="378"/>
    </location>
</feature>
<evidence type="ECO:0000256" key="3">
    <source>
        <dbReference type="SAM" id="MobiDB-lite"/>
    </source>
</evidence>
<dbReference type="InterPro" id="IPR036291">
    <property type="entry name" value="NAD(P)-bd_dom_sf"/>
</dbReference>
<gene>
    <name evidence="4" type="ORF">GSF22_11485</name>
</gene>
<dbReference type="CDD" id="cd00610">
    <property type="entry name" value="OAT_like"/>
    <property type="match status" value="1"/>
</dbReference>
<dbReference type="InterPro" id="IPR015424">
    <property type="entry name" value="PyrdxlP-dep_Trfase"/>
</dbReference>
<name>A0ABS3VPZ6_MICEH</name>
<evidence type="ECO:0000313" key="5">
    <source>
        <dbReference type="Proteomes" id="UP000823521"/>
    </source>
</evidence>
<dbReference type="Proteomes" id="UP000823521">
    <property type="component" value="Unassembled WGS sequence"/>
</dbReference>
<evidence type="ECO:0000256" key="2">
    <source>
        <dbReference type="ARBA" id="ARBA00022898"/>
    </source>
</evidence>
<dbReference type="InterPro" id="IPR049704">
    <property type="entry name" value="Aminotrans_3_PPA_site"/>
</dbReference>
<proteinExistence type="predicted"/>
<keyword evidence="4" id="KW-0808">Transferase</keyword>
<dbReference type="InterPro" id="IPR015422">
    <property type="entry name" value="PyrdxlP-dep_Trfase_small"/>
</dbReference>
<keyword evidence="4" id="KW-0032">Aminotransferase</keyword>
<keyword evidence="2" id="KW-0663">Pyridoxal phosphate</keyword>
<dbReference type="InterPro" id="IPR015421">
    <property type="entry name" value="PyrdxlP-dep_Trfase_major"/>
</dbReference>